<dbReference type="AlphaFoldDB" id="A0A0V1BAV8"/>
<proteinExistence type="predicted"/>
<evidence type="ECO:0000313" key="1">
    <source>
        <dbReference type="EMBL" id="KRY34056.1"/>
    </source>
</evidence>
<sequence>MPIEKAENNTVMRKEQTKTKKKKKRWIPRYICTAYTKRRLCLPYWERKQMLHFLFSFPILFSKVLLDNNSHLVFNFCYHFCVHSYQCRGLCGKSAAFQNSKTCYCRLISGTLQSWQSTRTWRQFRPKGCCRAEDDHCDPGEKVHRRPSYRSPSRLCSTGPSCWNCRRLTRGDFVLA</sequence>
<accession>A0A0V1BAV8</accession>
<name>A0A0V1BAV8_TRISP</name>
<organism evidence="1 2">
    <name type="scientific">Trichinella spiralis</name>
    <name type="common">Trichina worm</name>
    <dbReference type="NCBI Taxonomy" id="6334"/>
    <lineage>
        <taxon>Eukaryota</taxon>
        <taxon>Metazoa</taxon>
        <taxon>Ecdysozoa</taxon>
        <taxon>Nematoda</taxon>
        <taxon>Enoplea</taxon>
        <taxon>Dorylaimia</taxon>
        <taxon>Trichinellida</taxon>
        <taxon>Trichinellidae</taxon>
        <taxon>Trichinella</taxon>
    </lineage>
</organism>
<keyword evidence="2" id="KW-1185">Reference proteome</keyword>
<protein>
    <submittedName>
        <fullName evidence="1">Uncharacterized protein</fullName>
    </submittedName>
</protein>
<reference evidence="1 2" key="1">
    <citation type="submission" date="2015-01" db="EMBL/GenBank/DDBJ databases">
        <title>Evolution of Trichinella species and genotypes.</title>
        <authorList>
            <person name="Korhonen P.K."/>
            <person name="Edoardo P."/>
            <person name="Giuseppe L.R."/>
            <person name="Gasser R.B."/>
        </authorList>
    </citation>
    <scope>NUCLEOTIDE SEQUENCE [LARGE SCALE GENOMIC DNA]</scope>
    <source>
        <strain evidence="1">ISS3</strain>
    </source>
</reference>
<comment type="caution">
    <text evidence="1">The sequence shown here is derived from an EMBL/GenBank/DDBJ whole genome shotgun (WGS) entry which is preliminary data.</text>
</comment>
<evidence type="ECO:0000313" key="2">
    <source>
        <dbReference type="Proteomes" id="UP000054776"/>
    </source>
</evidence>
<dbReference type="OrthoDB" id="10271539at2759"/>
<gene>
    <name evidence="1" type="ORF">T01_15704</name>
</gene>
<dbReference type="EMBL" id="JYDH01000073">
    <property type="protein sequence ID" value="KRY34056.1"/>
    <property type="molecule type" value="Genomic_DNA"/>
</dbReference>
<dbReference type="InParanoid" id="A0A0V1BAV8"/>
<dbReference type="Proteomes" id="UP000054776">
    <property type="component" value="Unassembled WGS sequence"/>
</dbReference>